<sequence length="219" mass="23169">MKVERGGRPVRERQSGRHVHGRTVTLPLLTTMSEGQVLTDLDVEGLLKLSSDSSGETSATQKLGNIIMNVIEIHPQIHNVFTSASSFVEARVGGAATAAGCTVGIVERGLEDLRTGEVRVLAGEVRVLAGEVRVRAGDALLEGEDLVVRPGDALRVDTEESVLVVEALLMAALLLPPTELPVEAVATGIAVFVLVFVGTDSASFVGRPRVVRRGLSIFT</sequence>
<proteinExistence type="predicted"/>
<gene>
    <name evidence="2" type="ORF">FF38_11218</name>
    <name evidence="3" type="ORF">FF38_13404</name>
</gene>
<feature type="transmembrane region" description="Helical" evidence="1">
    <location>
        <begin position="184"/>
        <end position="205"/>
    </location>
</feature>
<protein>
    <submittedName>
        <fullName evidence="3">Uncharacterized protein</fullName>
    </submittedName>
</protein>
<name>A0A0L0CA15_LUCCU</name>
<evidence type="ECO:0000313" key="3">
    <source>
        <dbReference type="EMBL" id="KNC29092.1"/>
    </source>
</evidence>
<dbReference type="EMBL" id="JRES01000697">
    <property type="protein sequence ID" value="KNC29092.1"/>
    <property type="molecule type" value="Genomic_DNA"/>
</dbReference>
<keyword evidence="1" id="KW-0472">Membrane</keyword>
<accession>A0A0L0CA15</accession>
<dbReference type="EMBL" id="JRES01001192">
    <property type="protein sequence ID" value="KNC24680.1"/>
    <property type="molecule type" value="Genomic_DNA"/>
</dbReference>
<reference evidence="3 4" key="1">
    <citation type="journal article" date="2015" name="Nat. Commun.">
        <title>Lucilia cuprina genome unlocks parasitic fly biology to underpin future interventions.</title>
        <authorList>
            <person name="Anstead C.A."/>
            <person name="Korhonen P.K."/>
            <person name="Young N.D."/>
            <person name="Hall R.S."/>
            <person name="Jex A.R."/>
            <person name="Murali S.C."/>
            <person name="Hughes D.S."/>
            <person name="Lee S.F."/>
            <person name="Perry T."/>
            <person name="Stroehlein A.J."/>
            <person name="Ansell B.R."/>
            <person name="Breugelmans B."/>
            <person name="Hofmann A."/>
            <person name="Qu J."/>
            <person name="Dugan S."/>
            <person name="Lee S.L."/>
            <person name="Chao H."/>
            <person name="Dinh H."/>
            <person name="Han Y."/>
            <person name="Doddapaneni H.V."/>
            <person name="Worley K.C."/>
            <person name="Muzny D.M."/>
            <person name="Ioannidis P."/>
            <person name="Waterhouse R.M."/>
            <person name="Zdobnov E.M."/>
            <person name="James P.J."/>
            <person name="Bagnall N.H."/>
            <person name="Kotze A.C."/>
            <person name="Gibbs R.A."/>
            <person name="Richards S."/>
            <person name="Batterham P."/>
            <person name="Gasser R.B."/>
        </authorList>
    </citation>
    <scope>NUCLEOTIDE SEQUENCE [LARGE SCALE GENOMIC DNA]</scope>
    <source>
        <strain evidence="3 4">LS</strain>
        <tissue evidence="3">Full body</tissue>
    </source>
</reference>
<comment type="caution">
    <text evidence="3">The sequence shown here is derived from an EMBL/GenBank/DDBJ whole genome shotgun (WGS) entry which is preliminary data.</text>
</comment>
<evidence type="ECO:0000313" key="2">
    <source>
        <dbReference type="EMBL" id="KNC24680.1"/>
    </source>
</evidence>
<keyword evidence="1" id="KW-0812">Transmembrane</keyword>
<dbReference type="AlphaFoldDB" id="A0A0L0CA15"/>
<organism evidence="3 4">
    <name type="scientific">Lucilia cuprina</name>
    <name type="common">Green bottle fly</name>
    <name type="synonym">Australian sheep blowfly</name>
    <dbReference type="NCBI Taxonomy" id="7375"/>
    <lineage>
        <taxon>Eukaryota</taxon>
        <taxon>Metazoa</taxon>
        <taxon>Ecdysozoa</taxon>
        <taxon>Arthropoda</taxon>
        <taxon>Hexapoda</taxon>
        <taxon>Insecta</taxon>
        <taxon>Pterygota</taxon>
        <taxon>Neoptera</taxon>
        <taxon>Endopterygota</taxon>
        <taxon>Diptera</taxon>
        <taxon>Brachycera</taxon>
        <taxon>Muscomorpha</taxon>
        <taxon>Oestroidea</taxon>
        <taxon>Calliphoridae</taxon>
        <taxon>Luciliinae</taxon>
        <taxon>Lucilia</taxon>
    </lineage>
</organism>
<dbReference type="Proteomes" id="UP000037069">
    <property type="component" value="Unassembled WGS sequence"/>
</dbReference>
<keyword evidence="4" id="KW-1185">Reference proteome</keyword>
<evidence type="ECO:0000313" key="4">
    <source>
        <dbReference type="Proteomes" id="UP000037069"/>
    </source>
</evidence>
<evidence type="ECO:0000256" key="1">
    <source>
        <dbReference type="SAM" id="Phobius"/>
    </source>
</evidence>
<keyword evidence="1" id="KW-1133">Transmembrane helix</keyword>